<dbReference type="PROSITE" id="PS51186">
    <property type="entry name" value="GNAT"/>
    <property type="match status" value="1"/>
</dbReference>
<gene>
    <name evidence="4" type="ORF">H9943_05020</name>
</gene>
<dbReference type="PANTHER" id="PTHR43800">
    <property type="entry name" value="PEPTIDYL-LYSINE N-ACETYLTRANSFERASE YJAB"/>
    <property type="match status" value="1"/>
</dbReference>
<name>A0A9D2M3M2_9FIRM</name>
<evidence type="ECO:0000313" key="4">
    <source>
        <dbReference type="EMBL" id="HJB39743.1"/>
    </source>
</evidence>
<dbReference type="Gene3D" id="3.40.630.30">
    <property type="match status" value="1"/>
</dbReference>
<dbReference type="EC" id="2.3.1.-" evidence="4"/>
<dbReference type="Proteomes" id="UP000824209">
    <property type="component" value="Unassembled WGS sequence"/>
</dbReference>
<dbReference type="PANTHER" id="PTHR43800:SF1">
    <property type="entry name" value="PEPTIDYL-LYSINE N-ACETYLTRANSFERASE YJAB"/>
    <property type="match status" value="1"/>
</dbReference>
<evidence type="ECO:0000259" key="3">
    <source>
        <dbReference type="PROSITE" id="PS51186"/>
    </source>
</evidence>
<evidence type="ECO:0000256" key="1">
    <source>
        <dbReference type="ARBA" id="ARBA00022679"/>
    </source>
</evidence>
<dbReference type="AlphaFoldDB" id="A0A9D2M3M2"/>
<sequence>MDGIQLLTGEQRQREIPALTGLFERSVQATHAFLKADEAAHMSATLPALLMRVPVLAVYCKNGRMVGFACLCGRELDMLFIDPAHMRKGAGTALMQWALAQGADTLTVNEENAPARRFYEHFGFRVTGRSEYDSLGNAHPILWMKRP</sequence>
<dbReference type="InterPro" id="IPR016181">
    <property type="entry name" value="Acyl_CoA_acyltransferase"/>
</dbReference>
<comment type="caution">
    <text evidence="4">The sequence shown here is derived from an EMBL/GenBank/DDBJ whole genome shotgun (WGS) entry which is preliminary data.</text>
</comment>
<dbReference type="EMBL" id="DWYA01000048">
    <property type="protein sequence ID" value="HJB39743.1"/>
    <property type="molecule type" value="Genomic_DNA"/>
</dbReference>
<dbReference type="CDD" id="cd04301">
    <property type="entry name" value="NAT_SF"/>
    <property type="match status" value="1"/>
</dbReference>
<dbReference type="SUPFAM" id="SSF55729">
    <property type="entry name" value="Acyl-CoA N-acyltransferases (Nat)"/>
    <property type="match status" value="1"/>
</dbReference>
<reference evidence="4" key="1">
    <citation type="journal article" date="2021" name="PeerJ">
        <title>Extensive microbial diversity within the chicken gut microbiome revealed by metagenomics and culture.</title>
        <authorList>
            <person name="Gilroy R."/>
            <person name="Ravi A."/>
            <person name="Getino M."/>
            <person name="Pursley I."/>
            <person name="Horton D.L."/>
            <person name="Alikhan N.F."/>
            <person name="Baker D."/>
            <person name="Gharbi K."/>
            <person name="Hall N."/>
            <person name="Watson M."/>
            <person name="Adriaenssens E.M."/>
            <person name="Foster-Nyarko E."/>
            <person name="Jarju S."/>
            <person name="Secka A."/>
            <person name="Antonio M."/>
            <person name="Oren A."/>
            <person name="Chaudhuri R.R."/>
            <person name="La Ragione R."/>
            <person name="Hildebrand F."/>
            <person name="Pallen M.J."/>
        </authorList>
    </citation>
    <scope>NUCLEOTIDE SEQUENCE</scope>
    <source>
        <strain evidence="4">ChiBcec8-14828</strain>
    </source>
</reference>
<proteinExistence type="predicted"/>
<reference evidence="4" key="2">
    <citation type="submission" date="2021-04" db="EMBL/GenBank/DDBJ databases">
        <authorList>
            <person name="Gilroy R."/>
        </authorList>
    </citation>
    <scope>NUCLEOTIDE SEQUENCE</scope>
    <source>
        <strain evidence="4">ChiBcec8-14828</strain>
    </source>
</reference>
<evidence type="ECO:0000313" key="5">
    <source>
        <dbReference type="Proteomes" id="UP000824209"/>
    </source>
</evidence>
<keyword evidence="2 4" id="KW-0012">Acyltransferase</keyword>
<dbReference type="Pfam" id="PF13508">
    <property type="entry name" value="Acetyltransf_7"/>
    <property type="match status" value="1"/>
</dbReference>
<feature type="domain" description="N-acetyltransferase" evidence="3">
    <location>
        <begin position="4"/>
        <end position="147"/>
    </location>
</feature>
<dbReference type="InterPro" id="IPR000182">
    <property type="entry name" value="GNAT_dom"/>
</dbReference>
<evidence type="ECO:0000256" key="2">
    <source>
        <dbReference type="ARBA" id="ARBA00023315"/>
    </source>
</evidence>
<dbReference type="GO" id="GO:0016747">
    <property type="term" value="F:acyltransferase activity, transferring groups other than amino-acyl groups"/>
    <property type="evidence" value="ECO:0007669"/>
    <property type="project" value="InterPro"/>
</dbReference>
<keyword evidence="1 4" id="KW-0808">Transferase</keyword>
<protein>
    <submittedName>
        <fullName evidence="4">GNAT family N-acetyltransferase</fullName>
        <ecNumber evidence="4">2.3.1.-</ecNumber>
    </submittedName>
</protein>
<organism evidence="4 5">
    <name type="scientific">Candidatus Ruthenibacterium avium</name>
    <dbReference type="NCBI Taxonomy" id="2838751"/>
    <lineage>
        <taxon>Bacteria</taxon>
        <taxon>Bacillati</taxon>
        <taxon>Bacillota</taxon>
        <taxon>Clostridia</taxon>
        <taxon>Eubacteriales</taxon>
        <taxon>Oscillospiraceae</taxon>
        <taxon>Ruthenibacterium</taxon>
    </lineage>
</organism>
<accession>A0A9D2M3M2</accession>